<proteinExistence type="predicted"/>
<evidence type="ECO:0000313" key="3">
    <source>
        <dbReference type="Proteomes" id="UP000199045"/>
    </source>
</evidence>
<dbReference type="AlphaFoldDB" id="A0A1G7LP84"/>
<feature type="compositionally biased region" description="Polar residues" evidence="1">
    <location>
        <begin position="12"/>
        <end position="37"/>
    </location>
</feature>
<accession>A0A1G7LP84</accession>
<protein>
    <recommendedName>
        <fullName evidence="4">DUF4157 domain-containing protein</fullName>
    </recommendedName>
</protein>
<dbReference type="Proteomes" id="UP000199045">
    <property type="component" value="Unassembled WGS sequence"/>
</dbReference>
<dbReference type="EMBL" id="FNBN01000002">
    <property type="protein sequence ID" value="SDF51342.1"/>
    <property type="molecule type" value="Genomic_DNA"/>
</dbReference>
<reference evidence="2 3" key="1">
    <citation type="submission" date="2016-10" db="EMBL/GenBank/DDBJ databases">
        <authorList>
            <person name="de Groot N.N."/>
        </authorList>
    </citation>
    <scope>NUCLEOTIDE SEQUENCE [LARGE SCALE GENOMIC DNA]</scope>
    <source>
        <strain evidence="2 3">DSM 527</strain>
    </source>
</reference>
<sequence length="538" mass="60003">MLFPKKSRYYGRTTSTLKQVQNNKSNSQESPSASIQTGNGGKAIPAVPVLQWKNEAGGSADHTNFAHQVGPFQLKNDSALSVQNRVANSDKTAPLQAIAFAQRPDIPVGEGQEKHLQHEAWHVVQQQQGRVKPTAQMKGSLNVNNTNISPIQRKVQAVQVTWDVTHLVYEVDGSLFGGDDFAENEGQELTAGTKLLIDDASTFISRRGSNQEDRGKRATEKNDLPSVTWYQVMQLPNGLDISSRNLYIRKGTFMTDNTNVPGQLCREDKYWLEKFASEARGLGETTSDLWRDRTNVCTHDRESTHTTIRHMFSLKSLGEMIVQNAGIFRVFSDRSISPAAASDLIAKYALILSANPRYIGTIVHGLRDIVWGSLQNMADYLAIPYNTLVSTFEQMDSVEKQRGMFRALAQSEQNIEKYTTLLTGRLMLEMVRGGGIVEELKAMLLGHPTAKYSLELLIDGIAGDFYTQYVKLVNAEDESMKKSLFNTWLSGRGFTLDAFVTALSSQFETVDRSVVASRWKAFIKKGFELYESDSDTES</sequence>
<dbReference type="STRING" id="104663.SAMN04488121_102141"/>
<feature type="region of interest" description="Disordered" evidence="1">
    <location>
        <begin position="12"/>
        <end position="42"/>
    </location>
</feature>
<evidence type="ECO:0008006" key="4">
    <source>
        <dbReference type="Google" id="ProtNLM"/>
    </source>
</evidence>
<organism evidence="2 3">
    <name type="scientific">Chitinophaga filiformis</name>
    <name type="common">Myxococcus filiformis</name>
    <name type="synonym">Flexibacter filiformis</name>
    <dbReference type="NCBI Taxonomy" id="104663"/>
    <lineage>
        <taxon>Bacteria</taxon>
        <taxon>Pseudomonadati</taxon>
        <taxon>Bacteroidota</taxon>
        <taxon>Chitinophagia</taxon>
        <taxon>Chitinophagales</taxon>
        <taxon>Chitinophagaceae</taxon>
        <taxon>Chitinophaga</taxon>
    </lineage>
</organism>
<evidence type="ECO:0000313" key="2">
    <source>
        <dbReference type="EMBL" id="SDF51342.1"/>
    </source>
</evidence>
<name>A0A1G7LP84_CHIFI</name>
<gene>
    <name evidence="2" type="ORF">SAMN04488121_102141</name>
</gene>
<evidence type="ECO:0000256" key="1">
    <source>
        <dbReference type="SAM" id="MobiDB-lite"/>
    </source>
</evidence>